<dbReference type="PROSITE" id="PS51725">
    <property type="entry name" value="ABM"/>
    <property type="match status" value="1"/>
</dbReference>
<accession>A0A329Y7S8</accession>
<organism evidence="2 3">
    <name type="scientific">Rhizobium tropici</name>
    <dbReference type="NCBI Taxonomy" id="398"/>
    <lineage>
        <taxon>Bacteria</taxon>
        <taxon>Pseudomonadati</taxon>
        <taxon>Pseudomonadota</taxon>
        <taxon>Alphaproteobacteria</taxon>
        <taxon>Hyphomicrobiales</taxon>
        <taxon>Rhizobiaceae</taxon>
        <taxon>Rhizobium/Agrobacterium group</taxon>
        <taxon>Rhizobium</taxon>
    </lineage>
</organism>
<protein>
    <recommendedName>
        <fullName evidence="1">ABM domain-containing protein</fullName>
    </recommendedName>
</protein>
<dbReference type="RefSeq" id="WP_112343860.1">
    <property type="nucleotide sequence ID" value="NZ_QMKK01000047.1"/>
</dbReference>
<evidence type="ECO:0000313" key="2">
    <source>
        <dbReference type="EMBL" id="RAX39377.1"/>
    </source>
</evidence>
<sequence length="151" mass="17022">MGILRQFVPYCRAEAGCPSFVAHQSVDRPDEFLLCEHYGKEPDFIDHQAPPHFKEFVLGRAVPLLAARAPSVYNPGLTDASEIVRWPRNCVLTGTTLYNSLKSYCNLTIVGPITALEQSWSGTFSRTCLDQPAFSYTVDEPRHSWSRFLQV</sequence>
<comment type="caution">
    <text evidence="2">The sequence shown here is derived from an EMBL/GenBank/DDBJ whole genome shotgun (WGS) entry which is preliminary data.</text>
</comment>
<dbReference type="Gene3D" id="3.30.70.100">
    <property type="match status" value="1"/>
</dbReference>
<dbReference type="InterPro" id="IPR011008">
    <property type="entry name" value="Dimeric_a/b-barrel"/>
</dbReference>
<dbReference type="AlphaFoldDB" id="A0A329Y7S8"/>
<dbReference type="SUPFAM" id="SSF54909">
    <property type="entry name" value="Dimeric alpha+beta barrel"/>
    <property type="match status" value="1"/>
</dbReference>
<feature type="domain" description="ABM" evidence="1">
    <location>
        <begin position="1"/>
        <end position="73"/>
    </location>
</feature>
<proteinExistence type="predicted"/>
<reference evidence="2 3" key="1">
    <citation type="submission" date="2018-06" db="EMBL/GenBank/DDBJ databases">
        <title>Whole Genome Sequence of an efficient microsymbiont, Rhizobium tropici.</title>
        <authorList>
            <person name="Srinivasan R."/>
            <person name="Singh H.V."/>
            <person name="Srivastava R."/>
            <person name="Kumari B."/>
            <person name="Radhakrishna A."/>
        </authorList>
    </citation>
    <scope>NUCLEOTIDE SEQUENCE [LARGE SCALE GENOMIC DNA]</scope>
    <source>
        <strain evidence="2 3">IGFRI Rhizo-19</strain>
    </source>
</reference>
<evidence type="ECO:0000259" key="1">
    <source>
        <dbReference type="PROSITE" id="PS51725"/>
    </source>
</evidence>
<name>A0A329Y7S8_RHITR</name>
<dbReference type="OrthoDB" id="9812754at2"/>
<dbReference type="Proteomes" id="UP000251205">
    <property type="component" value="Unassembled WGS sequence"/>
</dbReference>
<evidence type="ECO:0000313" key="3">
    <source>
        <dbReference type="Proteomes" id="UP000251205"/>
    </source>
</evidence>
<gene>
    <name evidence="2" type="ORF">DQ393_22060</name>
</gene>
<dbReference type="Pfam" id="PF03992">
    <property type="entry name" value="ABM"/>
    <property type="match status" value="1"/>
</dbReference>
<dbReference type="EMBL" id="QMKK01000047">
    <property type="protein sequence ID" value="RAX39377.1"/>
    <property type="molecule type" value="Genomic_DNA"/>
</dbReference>
<dbReference type="InterPro" id="IPR007138">
    <property type="entry name" value="ABM_dom"/>
</dbReference>